<dbReference type="GO" id="GO:0051537">
    <property type="term" value="F:2 iron, 2 sulfur cluster binding"/>
    <property type="evidence" value="ECO:0007669"/>
    <property type="project" value="UniProtKB-KW"/>
</dbReference>
<evidence type="ECO:0000256" key="1">
    <source>
        <dbReference type="ARBA" id="ARBA00022630"/>
    </source>
</evidence>
<reference evidence="9" key="1">
    <citation type="submission" date="2016-10" db="EMBL/GenBank/DDBJ databases">
        <title>Sequence of Gallionella enrichment culture.</title>
        <authorList>
            <person name="Poehlein A."/>
            <person name="Muehling M."/>
            <person name="Daniel R."/>
        </authorList>
    </citation>
    <scope>NUCLEOTIDE SEQUENCE</scope>
</reference>
<dbReference type="Gene3D" id="2.40.30.10">
    <property type="entry name" value="Translation factors"/>
    <property type="match status" value="1"/>
</dbReference>
<dbReference type="InterPro" id="IPR006058">
    <property type="entry name" value="2Fe2S_fd_BS"/>
</dbReference>
<dbReference type="SUPFAM" id="SSF54292">
    <property type="entry name" value="2Fe-2S ferredoxin-like"/>
    <property type="match status" value="1"/>
</dbReference>
<feature type="domain" description="FAD-binding FR-type" evidence="8">
    <location>
        <begin position="1"/>
        <end position="102"/>
    </location>
</feature>
<keyword evidence="1" id="KW-0285">Flavoprotein</keyword>
<evidence type="ECO:0000259" key="8">
    <source>
        <dbReference type="PROSITE" id="PS51384"/>
    </source>
</evidence>
<dbReference type="InterPro" id="IPR017927">
    <property type="entry name" value="FAD-bd_FR_type"/>
</dbReference>
<dbReference type="PANTHER" id="PTHR47354">
    <property type="entry name" value="NADH OXIDOREDUCTASE HCR"/>
    <property type="match status" value="1"/>
</dbReference>
<keyword evidence="4 9" id="KW-0560">Oxidoreductase</keyword>
<evidence type="ECO:0000313" key="9">
    <source>
        <dbReference type="EMBL" id="OIR07194.1"/>
    </source>
</evidence>
<keyword evidence="5" id="KW-0408">Iron</keyword>
<comment type="caution">
    <text evidence="9">The sequence shown here is derived from an EMBL/GenBank/DDBJ whole genome shotgun (WGS) entry which is preliminary data.</text>
</comment>
<dbReference type="EC" id="1.-.-.-" evidence="9"/>
<evidence type="ECO:0000259" key="7">
    <source>
        <dbReference type="PROSITE" id="PS51085"/>
    </source>
</evidence>
<keyword evidence="6" id="KW-0411">Iron-sulfur</keyword>
<dbReference type="GO" id="GO:0046872">
    <property type="term" value="F:metal ion binding"/>
    <property type="evidence" value="ECO:0007669"/>
    <property type="project" value="UniProtKB-KW"/>
</dbReference>
<dbReference type="GO" id="GO:0051213">
    <property type="term" value="F:dioxygenase activity"/>
    <property type="evidence" value="ECO:0007669"/>
    <property type="project" value="UniProtKB-KW"/>
</dbReference>
<sequence length="318" mass="34311">MNTLAVRIARIARETDEIASFELVSADGSALPEFTPGAHIDVHVAGLIRQYSLCNAPEDSSRYLIAVKREPESRGGSRAMHERLRAGDVLEIGAPRNNFPLDQTTGSKLLLAAGIGVTPLLSMARQLLGRGTAFELHYFTRSAEHTAFRDLLAGPGFKERTSLHYGLDPEALREYLRGLLAHRSAGAQLYLCGPRPFMDLVVATAAMGWPPEAVHLEYFAAAPQPDAVSERAFTVRLARSGASYVIPEDKTIVAALAAQGVDIPTSCEQGICGTCLTGVIEGIPDHRDAFLSDEEKRAGKQILPCVSRAKSPLLVLDL</sequence>
<feature type="domain" description="2Fe-2S ferredoxin-type" evidence="7">
    <location>
        <begin position="233"/>
        <end position="318"/>
    </location>
</feature>
<dbReference type="AlphaFoldDB" id="A0A1J5SFS3"/>
<dbReference type="PROSITE" id="PS51384">
    <property type="entry name" value="FAD_FR"/>
    <property type="match status" value="1"/>
</dbReference>
<dbReference type="InterPro" id="IPR050415">
    <property type="entry name" value="MRET"/>
</dbReference>
<dbReference type="PANTHER" id="PTHR47354:SF1">
    <property type="entry name" value="CARNITINE MONOOXYGENASE REDUCTASE SUBUNIT"/>
    <property type="match status" value="1"/>
</dbReference>
<dbReference type="SUPFAM" id="SSF52343">
    <property type="entry name" value="Ferredoxin reductase-like, C-terminal NADP-linked domain"/>
    <property type="match status" value="1"/>
</dbReference>
<evidence type="ECO:0000256" key="4">
    <source>
        <dbReference type="ARBA" id="ARBA00023002"/>
    </source>
</evidence>
<dbReference type="InterPro" id="IPR017938">
    <property type="entry name" value="Riboflavin_synthase-like_b-brl"/>
</dbReference>
<protein>
    <submittedName>
        <fullName evidence="9">Phthalate dioxygenase reductase</fullName>
        <ecNumber evidence="9">1.-.-.-</ecNumber>
    </submittedName>
</protein>
<dbReference type="SUPFAM" id="SSF63380">
    <property type="entry name" value="Riboflavin synthase domain-like"/>
    <property type="match status" value="1"/>
</dbReference>
<evidence type="ECO:0000256" key="3">
    <source>
        <dbReference type="ARBA" id="ARBA00022723"/>
    </source>
</evidence>
<dbReference type="CDD" id="cd00207">
    <property type="entry name" value="fer2"/>
    <property type="match status" value="1"/>
</dbReference>
<keyword evidence="9" id="KW-0223">Dioxygenase</keyword>
<gene>
    <name evidence="9" type="primary">ophA1_1</name>
    <name evidence="9" type="ORF">GALL_107830</name>
</gene>
<evidence type="ECO:0000256" key="2">
    <source>
        <dbReference type="ARBA" id="ARBA00022714"/>
    </source>
</evidence>
<keyword evidence="2" id="KW-0001">2Fe-2S</keyword>
<dbReference type="InterPro" id="IPR039261">
    <property type="entry name" value="FNR_nucleotide-bd"/>
</dbReference>
<dbReference type="Gene3D" id="3.40.50.80">
    <property type="entry name" value="Nucleotide-binding domain of ferredoxin-NADP reductase (FNR) module"/>
    <property type="match status" value="1"/>
</dbReference>
<dbReference type="PROSITE" id="PS00197">
    <property type="entry name" value="2FE2S_FER_1"/>
    <property type="match status" value="1"/>
</dbReference>
<proteinExistence type="predicted"/>
<name>A0A1J5SFS3_9ZZZZ</name>
<dbReference type="CDD" id="cd06185">
    <property type="entry name" value="PDR_like"/>
    <property type="match status" value="1"/>
</dbReference>
<keyword evidence="3" id="KW-0479">Metal-binding</keyword>
<organism evidence="9">
    <name type="scientific">mine drainage metagenome</name>
    <dbReference type="NCBI Taxonomy" id="410659"/>
    <lineage>
        <taxon>unclassified sequences</taxon>
        <taxon>metagenomes</taxon>
        <taxon>ecological metagenomes</taxon>
    </lineage>
</organism>
<dbReference type="PROSITE" id="PS51085">
    <property type="entry name" value="2FE2S_FER_2"/>
    <property type="match status" value="1"/>
</dbReference>
<dbReference type="InterPro" id="IPR036010">
    <property type="entry name" value="2Fe-2S_ferredoxin-like_sf"/>
</dbReference>
<dbReference type="Pfam" id="PF00111">
    <property type="entry name" value="Fer2"/>
    <property type="match status" value="1"/>
</dbReference>
<dbReference type="InterPro" id="IPR012675">
    <property type="entry name" value="Beta-grasp_dom_sf"/>
</dbReference>
<dbReference type="EMBL" id="MLJW01000039">
    <property type="protein sequence ID" value="OIR07194.1"/>
    <property type="molecule type" value="Genomic_DNA"/>
</dbReference>
<accession>A0A1J5SFS3</accession>
<dbReference type="InterPro" id="IPR001041">
    <property type="entry name" value="2Fe-2S_ferredoxin-type"/>
</dbReference>
<dbReference type="PRINTS" id="PR00409">
    <property type="entry name" value="PHDIOXRDTASE"/>
</dbReference>
<evidence type="ECO:0000256" key="5">
    <source>
        <dbReference type="ARBA" id="ARBA00023004"/>
    </source>
</evidence>
<dbReference type="Gene3D" id="3.10.20.30">
    <property type="match status" value="1"/>
</dbReference>
<evidence type="ECO:0000256" key="6">
    <source>
        <dbReference type="ARBA" id="ARBA00023014"/>
    </source>
</evidence>